<reference evidence="3" key="1">
    <citation type="journal article" date="2015" name="Nat. Genet.">
        <title>The genome and transcriptome of the zoonotic hookworm Ancylostoma ceylanicum identify infection-specific gene families.</title>
        <authorList>
            <person name="Schwarz E.M."/>
            <person name="Hu Y."/>
            <person name="Antoshechkin I."/>
            <person name="Miller M.M."/>
            <person name="Sternberg P.W."/>
            <person name="Aroian R.V."/>
        </authorList>
    </citation>
    <scope>NUCLEOTIDE SEQUENCE</scope>
    <source>
        <strain evidence="3">HY135</strain>
    </source>
</reference>
<proteinExistence type="predicted"/>
<evidence type="ECO:0000256" key="1">
    <source>
        <dbReference type="SAM" id="Phobius"/>
    </source>
</evidence>
<keyword evidence="3" id="KW-1185">Reference proteome</keyword>
<feature type="transmembrane region" description="Helical" evidence="1">
    <location>
        <begin position="52"/>
        <end position="74"/>
    </location>
</feature>
<keyword evidence="1" id="KW-1133">Transmembrane helix</keyword>
<keyword evidence="1" id="KW-0812">Transmembrane</keyword>
<dbReference type="AlphaFoldDB" id="A0A016VR32"/>
<dbReference type="Proteomes" id="UP000024635">
    <property type="component" value="Unassembled WGS sequence"/>
</dbReference>
<name>A0A016VR32_9BILA</name>
<organism evidence="2 3">
    <name type="scientific">Ancylostoma ceylanicum</name>
    <dbReference type="NCBI Taxonomy" id="53326"/>
    <lineage>
        <taxon>Eukaryota</taxon>
        <taxon>Metazoa</taxon>
        <taxon>Ecdysozoa</taxon>
        <taxon>Nematoda</taxon>
        <taxon>Chromadorea</taxon>
        <taxon>Rhabditida</taxon>
        <taxon>Rhabditina</taxon>
        <taxon>Rhabditomorpha</taxon>
        <taxon>Strongyloidea</taxon>
        <taxon>Ancylostomatidae</taxon>
        <taxon>Ancylostomatinae</taxon>
        <taxon>Ancylostoma</taxon>
    </lineage>
</organism>
<dbReference type="EMBL" id="JARK01001342">
    <property type="protein sequence ID" value="EYC29223.1"/>
    <property type="molecule type" value="Genomic_DNA"/>
</dbReference>
<evidence type="ECO:0000313" key="2">
    <source>
        <dbReference type="EMBL" id="EYC29223.1"/>
    </source>
</evidence>
<comment type="caution">
    <text evidence="2">The sequence shown here is derived from an EMBL/GenBank/DDBJ whole genome shotgun (WGS) entry which is preliminary data.</text>
</comment>
<sequence>MESVLWSISTFICSDLFEVFHLLRCFVCDFFLPQLSNAHSQEFFRYSSRFRLSVACHFVGLLFMPLEALEYVYFAVE</sequence>
<protein>
    <submittedName>
        <fullName evidence="2">Uncharacterized protein</fullName>
    </submittedName>
</protein>
<gene>
    <name evidence="2" type="primary">Acey_s0006.g2851</name>
    <name evidence="2" type="ORF">Y032_0006g2851</name>
</gene>
<keyword evidence="1" id="KW-0472">Membrane</keyword>
<evidence type="ECO:0000313" key="3">
    <source>
        <dbReference type="Proteomes" id="UP000024635"/>
    </source>
</evidence>
<accession>A0A016VR32</accession>